<dbReference type="EMBL" id="LYOS01000007">
    <property type="protein sequence ID" value="OFV67163.1"/>
    <property type="molecule type" value="Genomic_DNA"/>
</dbReference>
<reference evidence="2" key="1">
    <citation type="submission" date="2016-05" db="EMBL/GenBank/DDBJ databases">
        <title>Microbial consortia oxidize butane by reversing methanogenesis.</title>
        <authorList>
            <person name="Laso-Perez R."/>
            <person name="Richter M."/>
            <person name="Wegener G."/>
            <person name="Musat F."/>
        </authorList>
    </citation>
    <scope>NUCLEOTIDE SEQUENCE [LARGE SCALE GENOMIC DNA]</scope>
    <source>
        <strain evidence="2">BOX2</strain>
    </source>
</reference>
<dbReference type="SMART" id="SM00535">
    <property type="entry name" value="RIBOc"/>
    <property type="match status" value="1"/>
</dbReference>
<dbReference type="EC" id="3.-.-.-" evidence="2"/>
<protein>
    <submittedName>
        <fullName evidence="2">Ribonuclease III</fullName>
        <ecNumber evidence="2">3.-.-.-</ecNumber>
    </submittedName>
</protein>
<dbReference type="AlphaFoldDB" id="A0A1F2P7I4"/>
<dbReference type="Pfam" id="PF14622">
    <property type="entry name" value="Ribonucleas_3_3"/>
    <property type="match status" value="1"/>
</dbReference>
<feature type="domain" description="RNase III" evidence="1">
    <location>
        <begin position="1"/>
        <end position="130"/>
    </location>
</feature>
<accession>A0A1F2P7I4</accession>
<dbReference type="GO" id="GO:0006396">
    <property type="term" value="P:RNA processing"/>
    <property type="evidence" value="ECO:0007669"/>
    <property type="project" value="InterPro"/>
</dbReference>
<dbReference type="GO" id="GO:0004525">
    <property type="term" value="F:ribonuclease III activity"/>
    <property type="evidence" value="ECO:0007669"/>
    <property type="project" value="InterPro"/>
</dbReference>
<dbReference type="InterPro" id="IPR036389">
    <property type="entry name" value="RNase_III_sf"/>
</dbReference>
<organism evidence="2 3">
    <name type="scientific">Candidatus Syntropharchaeum caldarium</name>
    <dbReference type="NCBI Taxonomy" id="1838285"/>
    <lineage>
        <taxon>Archaea</taxon>
        <taxon>Methanobacteriati</taxon>
        <taxon>Methanobacteriota</taxon>
        <taxon>Stenosarchaea group</taxon>
        <taxon>Methanomicrobia</taxon>
        <taxon>Methanosarcinales</taxon>
        <taxon>ANME-2 cluster</taxon>
        <taxon>Candidatus Syntropharchaeum</taxon>
    </lineage>
</organism>
<evidence type="ECO:0000313" key="2">
    <source>
        <dbReference type="EMBL" id="OFV67163.1"/>
    </source>
</evidence>
<dbReference type="SUPFAM" id="SSF69065">
    <property type="entry name" value="RNase III domain-like"/>
    <property type="match status" value="1"/>
</dbReference>
<dbReference type="PROSITE" id="PS50142">
    <property type="entry name" value="RNASE_3_2"/>
    <property type="match status" value="1"/>
</dbReference>
<proteinExistence type="predicted"/>
<keyword evidence="2" id="KW-0378">Hydrolase</keyword>
<name>A0A1F2P7I4_9EURY</name>
<dbReference type="CDD" id="cd00593">
    <property type="entry name" value="RIBOc"/>
    <property type="match status" value="1"/>
</dbReference>
<dbReference type="Proteomes" id="UP000186940">
    <property type="component" value="Unassembled WGS sequence"/>
</dbReference>
<comment type="caution">
    <text evidence="2">The sequence shown here is derived from an EMBL/GenBank/DDBJ whole genome shotgun (WGS) entry which is preliminary data.</text>
</comment>
<dbReference type="STRING" id="1838285.SCAL_001697"/>
<sequence>MTIEKDLGYSFSNKELLDRALTRKAHALEAKQQNRDCEDQEIYRTLGDAILKAVLVDLLIKSGCKTRDEITSEKIRLEREEGLAKIAQDIGIGPFIKLGAGEKKHRANEEPKVLAETLEALIGAIYLDGGYDAAKKVITRWFKSFFT</sequence>
<evidence type="ECO:0000259" key="1">
    <source>
        <dbReference type="PROSITE" id="PS50142"/>
    </source>
</evidence>
<dbReference type="Gene3D" id="1.10.1520.10">
    <property type="entry name" value="Ribonuclease III domain"/>
    <property type="match status" value="1"/>
</dbReference>
<dbReference type="InterPro" id="IPR000999">
    <property type="entry name" value="RNase_III_dom"/>
</dbReference>
<keyword evidence="3" id="KW-1185">Reference proteome</keyword>
<dbReference type="PATRIC" id="fig|1838285.3.peg.1724"/>
<evidence type="ECO:0000313" key="3">
    <source>
        <dbReference type="Proteomes" id="UP000186940"/>
    </source>
</evidence>
<gene>
    <name evidence="2" type="ORF">SCAL_001697</name>
</gene>